<proteinExistence type="predicted"/>
<feature type="region of interest" description="Disordered" evidence="1">
    <location>
        <begin position="286"/>
        <end position="405"/>
    </location>
</feature>
<reference evidence="2" key="1">
    <citation type="submission" date="2023-10" db="EMBL/GenBank/DDBJ databases">
        <authorList>
            <person name="Chen Y."/>
            <person name="Shah S."/>
            <person name="Dougan E. K."/>
            <person name="Thang M."/>
            <person name="Chan C."/>
        </authorList>
    </citation>
    <scope>NUCLEOTIDE SEQUENCE [LARGE SCALE GENOMIC DNA]</scope>
</reference>
<feature type="compositionally biased region" description="Basic and acidic residues" evidence="1">
    <location>
        <begin position="446"/>
        <end position="458"/>
    </location>
</feature>
<name>A0ABN9Y8B9_9DINO</name>
<sequence>VGVAWQVVGVSRSSVGAGRRTRHELRWACAGRVPAAASRPSAATPGSRVCFVGALLCALLLIGFDIQSTTPKCRQLRWSPRRRNGMARARRQPHHWPVWLSGPWAARCTRACGPYGKNEVEGRPRRDAALGRAGGSAGHAGLWAPCGLRALQVRAPKEGHRGGRGRLRAAGPAGRAPRRVPHALHDVPQRRRRRGGRRARARAGGHGAQVRRRRAGHAAQAGALCAGGALPWSGRPPGGPHAENGGWSGERRRFAAPGVLALGPASRPPLLPGGGGVVLRRVRRAPEPQLGPPRGDPAEPRTARGPLGGGPLPALQWRGGHWRAERVAFPGGTSRGGPPRLAQVSEPTNPGRGLRAGPPPRAPPAAEAPGCSGQGEAEPHAGGLPPASGRRREVRGSGGRPERYRYLLDSPCSAPSRHDLRSSVIVALLGRGTRREPSTESPQQRWHCEWERSMEEPW</sequence>
<dbReference type="EMBL" id="CAUYUJ010021980">
    <property type="protein sequence ID" value="CAK0908242.1"/>
    <property type="molecule type" value="Genomic_DNA"/>
</dbReference>
<comment type="caution">
    <text evidence="2">The sequence shown here is derived from an EMBL/GenBank/DDBJ whole genome shotgun (WGS) entry which is preliminary data.</text>
</comment>
<protein>
    <submittedName>
        <fullName evidence="2">Uncharacterized protein</fullName>
    </submittedName>
</protein>
<evidence type="ECO:0000256" key="1">
    <source>
        <dbReference type="SAM" id="MobiDB-lite"/>
    </source>
</evidence>
<feature type="non-terminal residue" evidence="2">
    <location>
        <position position="1"/>
    </location>
</feature>
<feature type="region of interest" description="Disordered" evidence="1">
    <location>
        <begin position="432"/>
        <end position="458"/>
    </location>
</feature>
<evidence type="ECO:0000313" key="2">
    <source>
        <dbReference type="EMBL" id="CAK0908242.1"/>
    </source>
</evidence>
<organism evidence="2 3">
    <name type="scientific">Prorocentrum cordatum</name>
    <dbReference type="NCBI Taxonomy" id="2364126"/>
    <lineage>
        <taxon>Eukaryota</taxon>
        <taxon>Sar</taxon>
        <taxon>Alveolata</taxon>
        <taxon>Dinophyceae</taxon>
        <taxon>Prorocentrales</taxon>
        <taxon>Prorocentraceae</taxon>
        <taxon>Prorocentrum</taxon>
    </lineage>
</organism>
<accession>A0ABN9Y8B9</accession>
<feature type="compositionally biased region" description="Basic and acidic residues" evidence="1">
    <location>
        <begin position="390"/>
        <end position="405"/>
    </location>
</feature>
<evidence type="ECO:0000313" key="3">
    <source>
        <dbReference type="Proteomes" id="UP001189429"/>
    </source>
</evidence>
<gene>
    <name evidence="2" type="ORF">PCOR1329_LOCUS82971</name>
</gene>
<feature type="compositionally biased region" description="Basic residues" evidence="1">
    <location>
        <begin position="190"/>
        <end position="213"/>
    </location>
</feature>
<feature type="region of interest" description="Disordered" evidence="1">
    <location>
        <begin position="156"/>
        <end position="213"/>
    </location>
</feature>
<dbReference type="Proteomes" id="UP001189429">
    <property type="component" value="Unassembled WGS sequence"/>
</dbReference>
<keyword evidence="3" id="KW-1185">Reference proteome</keyword>